<gene>
    <name evidence="10" type="ORF">FJZ47_23815</name>
</gene>
<organism evidence="10 11">
    <name type="scientific">Tectimicrobiota bacterium</name>
    <dbReference type="NCBI Taxonomy" id="2528274"/>
    <lineage>
        <taxon>Bacteria</taxon>
        <taxon>Pseudomonadati</taxon>
        <taxon>Nitrospinota/Tectimicrobiota group</taxon>
        <taxon>Candidatus Tectimicrobiota</taxon>
    </lineage>
</organism>
<dbReference type="PANTHER" id="PTHR24095">
    <property type="entry name" value="ACETYL-COENZYME A SYNTHETASE"/>
    <property type="match status" value="1"/>
</dbReference>
<dbReference type="Gene3D" id="3.40.50.12780">
    <property type="entry name" value="N-terminal domain of ligase-like"/>
    <property type="match status" value="1"/>
</dbReference>
<feature type="domain" description="AMP-dependent synthetase/ligase" evidence="7">
    <location>
        <begin position="50"/>
        <end position="432"/>
    </location>
</feature>
<dbReference type="Pfam" id="PF00501">
    <property type="entry name" value="AMP-binding"/>
    <property type="match status" value="1"/>
</dbReference>
<keyword evidence="4" id="KW-0547">Nucleotide-binding</keyword>
<accession>A0A937W4G6</accession>
<feature type="domain" description="AMP-binding enzyme C-terminal" evidence="8">
    <location>
        <begin position="485"/>
        <end position="563"/>
    </location>
</feature>
<dbReference type="InterPro" id="IPR025110">
    <property type="entry name" value="AMP-bd_C"/>
</dbReference>
<comment type="caution">
    <text evidence="10">The sequence shown here is derived from an EMBL/GenBank/DDBJ whole genome shotgun (WGS) entry which is preliminary data.</text>
</comment>
<keyword evidence="6" id="KW-0007">Acetylation</keyword>
<sequence length="597" mass="65429">VSRDLEWLWFTPYQQVVDLSRGPQWPRWFVGGTTNLAANCVDKHLAGPRRNAAAVISEAEDGTVRTLTFAELAQEVNRLANALRALGIGAHDSVGVFLPMCQEAVIAVLAISRIGAIYTPCFSGYGAQAVATRLQDCDAKVLITADAFLRRGNLIKTKQTADEAVAACPSIQHVIVHQRTGTEIPWTAGRDIWWHEAVRTASPECEALPVDADHPALIIYTSGTTGRPKGTVLTHTGFGMKAAHDWAYLLDVDAQSRMFWVTDLGWLMGPLLITGTLLLGGTVLLFEGTPDYPQPDRLWSLCAQHQITHLGISPTAVRALMPHGVEWVLKHDLSALRIIGSTGEPWNPEPYMWLFEHVGNRKAPIINYTGGTEISGGILACFPNAPIKACSFYGPIPGMAANCFNDEGQPVRGEVGELVVTQPWPGMTAGFWKDPDRYLETYWSRWQNVWVHGDWAYIDDDGFWFIHGRSDDTLKLAGKRVGPAEIESVLVGHPAVNEAAAIGVPHEVKGESVICFAVLRPGFTADDGLRRDLIDRVTQAMGRAIRPDRVLFVRELPKTRSAKIMRRVIKATYLGKEPGDLSSLENPGGVQAITEAV</sequence>
<feature type="non-terminal residue" evidence="10">
    <location>
        <position position="1"/>
    </location>
</feature>
<dbReference type="InterPro" id="IPR000873">
    <property type="entry name" value="AMP-dep_synth/lig_dom"/>
</dbReference>
<dbReference type="InterPro" id="IPR032387">
    <property type="entry name" value="ACAS_N"/>
</dbReference>
<evidence type="ECO:0000259" key="7">
    <source>
        <dbReference type="Pfam" id="PF00501"/>
    </source>
</evidence>
<dbReference type="InterPro" id="IPR045851">
    <property type="entry name" value="AMP-bd_C_sf"/>
</dbReference>
<keyword evidence="3" id="KW-0436">Ligase</keyword>
<dbReference type="PROSITE" id="PS00455">
    <property type="entry name" value="AMP_BINDING"/>
    <property type="match status" value="1"/>
</dbReference>
<reference evidence="10" key="1">
    <citation type="submission" date="2019-03" db="EMBL/GenBank/DDBJ databases">
        <title>Lake Tanganyika Metagenome-Assembled Genomes (MAGs).</title>
        <authorList>
            <person name="Tran P."/>
        </authorList>
    </citation>
    <scope>NUCLEOTIDE SEQUENCE</scope>
    <source>
        <strain evidence="10">K_DeepCast_65m_m2_066</strain>
    </source>
</reference>
<protein>
    <recommendedName>
        <fullName evidence="2">acetate--CoA ligase</fullName>
        <ecNumber evidence="2">6.2.1.1</ecNumber>
    </recommendedName>
</protein>
<dbReference type="Gene3D" id="3.30.300.30">
    <property type="match status" value="1"/>
</dbReference>
<dbReference type="GO" id="GO:0005524">
    <property type="term" value="F:ATP binding"/>
    <property type="evidence" value="ECO:0007669"/>
    <property type="project" value="UniProtKB-KW"/>
</dbReference>
<evidence type="ECO:0000259" key="9">
    <source>
        <dbReference type="Pfam" id="PF16177"/>
    </source>
</evidence>
<evidence type="ECO:0000256" key="6">
    <source>
        <dbReference type="ARBA" id="ARBA00022990"/>
    </source>
</evidence>
<evidence type="ECO:0000256" key="3">
    <source>
        <dbReference type="ARBA" id="ARBA00022598"/>
    </source>
</evidence>
<keyword evidence="5" id="KW-0067">ATP-binding</keyword>
<dbReference type="EMBL" id="VGLS01001056">
    <property type="protein sequence ID" value="MBM3226803.1"/>
    <property type="molecule type" value="Genomic_DNA"/>
</dbReference>
<proteinExistence type="inferred from homology"/>
<feature type="domain" description="Acetyl-coenzyme A synthetase N-terminal" evidence="9">
    <location>
        <begin position="9"/>
        <end position="40"/>
    </location>
</feature>
<evidence type="ECO:0000313" key="11">
    <source>
        <dbReference type="Proteomes" id="UP000712673"/>
    </source>
</evidence>
<dbReference type="InterPro" id="IPR020845">
    <property type="entry name" value="AMP-binding_CS"/>
</dbReference>
<dbReference type="SUPFAM" id="SSF56801">
    <property type="entry name" value="Acetyl-CoA synthetase-like"/>
    <property type="match status" value="1"/>
</dbReference>
<dbReference type="EC" id="6.2.1.1" evidence="2"/>
<dbReference type="GO" id="GO:0003987">
    <property type="term" value="F:acetate-CoA ligase activity"/>
    <property type="evidence" value="ECO:0007669"/>
    <property type="project" value="UniProtKB-EC"/>
</dbReference>
<dbReference type="GO" id="GO:0006085">
    <property type="term" value="P:acetyl-CoA biosynthetic process"/>
    <property type="evidence" value="ECO:0007669"/>
    <property type="project" value="TreeGrafter"/>
</dbReference>
<evidence type="ECO:0000256" key="4">
    <source>
        <dbReference type="ARBA" id="ARBA00022741"/>
    </source>
</evidence>
<dbReference type="AlphaFoldDB" id="A0A937W4G6"/>
<evidence type="ECO:0000256" key="5">
    <source>
        <dbReference type="ARBA" id="ARBA00022840"/>
    </source>
</evidence>
<comment type="similarity">
    <text evidence="1">Belongs to the ATP-dependent AMP-binding enzyme family.</text>
</comment>
<dbReference type="Pfam" id="PF16177">
    <property type="entry name" value="ACAS_N"/>
    <property type="match status" value="1"/>
</dbReference>
<evidence type="ECO:0000259" key="8">
    <source>
        <dbReference type="Pfam" id="PF13193"/>
    </source>
</evidence>
<evidence type="ECO:0000256" key="2">
    <source>
        <dbReference type="ARBA" id="ARBA00013275"/>
    </source>
</evidence>
<evidence type="ECO:0000256" key="1">
    <source>
        <dbReference type="ARBA" id="ARBA00006432"/>
    </source>
</evidence>
<dbReference type="InterPro" id="IPR042099">
    <property type="entry name" value="ANL_N_sf"/>
</dbReference>
<evidence type="ECO:0000313" key="10">
    <source>
        <dbReference type="EMBL" id="MBM3226803.1"/>
    </source>
</evidence>
<dbReference type="PANTHER" id="PTHR24095:SF14">
    <property type="entry name" value="ACETYL-COENZYME A SYNTHETASE 1"/>
    <property type="match status" value="1"/>
</dbReference>
<name>A0A937W4G6_UNCTE</name>
<dbReference type="Proteomes" id="UP000712673">
    <property type="component" value="Unassembled WGS sequence"/>
</dbReference>
<dbReference type="Pfam" id="PF13193">
    <property type="entry name" value="AMP-binding_C"/>
    <property type="match status" value="1"/>
</dbReference>